<comment type="caution">
    <text evidence="1">The sequence shown here is derived from an EMBL/GenBank/DDBJ whole genome shotgun (WGS) entry which is preliminary data.</text>
</comment>
<dbReference type="EMBL" id="MU167248">
    <property type="protein sequence ID" value="KAG0147440.1"/>
    <property type="molecule type" value="Genomic_DNA"/>
</dbReference>
<organism evidence="1 2">
    <name type="scientific">Cronartium quercuum f. sp. fusiforme G11</name>
    <dbReference type="NCBI Taxonomy" id="708437"/>
    <lineage>
        <taxon>Eukaryota</taxon>
        <taxon>Fungi</taxon>
        <taxon>Dikarya</taxon>
        <taxon>Basidiomycota</taxon>
        <taxon>Pucciniomycotina</taxon>
        <taxon>Pucciniomycetes</taxon>
        <taxon>Pucciniales</taxon>
        <taxon>Coleosporiaceae</taxon>
        <taxon>Cronartium</taxon>
    </lineage>
</organism>
<name>A0A9P6NPX4_9BASI</name>
<evidence type="ECO:0000313" key="1">
    <source>
        <dbReference type="EMBL" id="KAG0147440.1"/>
    </source>
</evidence>
<dbReference type="AlphaFoldDB" id="A0A9P6NPX4"/>
<reference evidence="1" key="1">
    <citation type="submission" date="2013-11" db="EMBL/GenBank/DDBJ databases">
        <title>Genome sequence of the fusiform rust pathogen reveals effectors for host alternation and coevolution with pine.</title>
        <authorList>
            <consortium name="DOE Joint Genome Institute"/>
            <person name="Smith K."/>
            <person name="Pendleton A."/>
            <person name="Kubisiak T."/>
            <person name="Anderson C."/>
            <person name="Salamov A."/>
            <person name="Aerts A."/>
            <person name="Riley R."/>
            <person name="Clum A."/>
            <person name="Lindquist E."/>
            <person name="Ence D."/>
            <person name="Campbell M."/>
            <person name="Kronenberg Z."/>
            <person name="Feau N."/>
            <person name="Dhillon B."/>
            <person name="Hamelin R."/>
            <person name="Burleigh J."/>
            <person name="Smith J."/>
            <person name="Yandell M."/>
            <person name="Nelson C."/>
            <person name="Grigoriev I."/>
            <person name="Davis J."/>
        </authorList>
    </citation>
    <scope>NUCLEOTIDE SEQUENCE</scope>
    <source>
        <strain evidence="1">G11</strain>
    </source>
</reference>
<dbReference type="OrthoDB" id="5392716at2759"/>
<gene>
    <name evidence="1" type="ORF">CROQUDRAFT_22382</name>
</gene>
<keyword evidence="2" id="KW-1185">Reference proteome</keyword>
<evidence type="ECO:0000313" key="2">
    <source>
        <dbReference type="Proteomes" id="UP000886653"/>
    </source>
</evidence>
<protein>
    <submittedName>
        <fullName evidence="1">Uncharacterized protein</fullName>
    </submittedName>
</protein>
<proteinExistence type="predicted"/>
<accession>A0A9P6NPX4</accession>
<sequence length="118" mass="13573">VPLVQCILDDWLKEKNSYQMCLNQLSVLPTGVQPKVCYFLPEKFGGNQGLVLVPLDVVQGILDEIYPDRQKLFMVSSPDFEFIVNKIMAQHGWSIGQLEITNMWMVFELLIEELNNIN</sequence>
<feature type="non-terminal residue" evidence="1">
    <location>
        <position position="118"/>
    </location>
</feature>
<feature type="non-terminal residue" evidence="1">
    <location>
        <position position="1"/>
    </location>
</feature>
<dbReference type="Proteomes" id="UP000886653">
    <property type="component" value="Unassembled WGS sequence"/>
</dbReference>